<dbReference type="Proteomes" id="UP000509460">
    <property type="component" value="Chromosome"/>
</dbReference>
<organism evidence="1 2">
    <name type="scientific">Enterococcus mundtii</name>
    <dbReference type="NCBI Taxonomy" id="53346"/>
    <lineage>
        <taxon>Bacteria</taxon>
        <taxon>Bacillati</taxon>
        <taxon>Bacillota</taxon>
        <taxon>Bacilli</taxon>
        <taxon>Lactobacillales</taxon>
        <taxon>Enterococcaceae</taxon>
        <taxon>Enterococcus</taxon>
    </lineage>
</organism>
<proteinExistence type="predicted"/>
<gene>
    <name evidence="1" type="ORF">EM151A_1183</name>
</gene>
<evidence type="ECO:0000313" key="2">
    <source>
        <dbReference type="Proteomes" id="UP000509460"/>
    </source>
</evidence>
<accession>A0AAI8R994</accession>
<evidence type="ECO:0000313" key="1">
    <source>
        <dbReference type="EMBL" id="BBM14419.1"/>
    </source>
</evidence>
<name>A0AAI8R994_ENTMU</name>
<sequence>MLATKEYRCLSLLRVDIIQLFLAHQRKIIENNETLSKQQLANLLYLKFC</sequence>
<dbReference type="AlphaFoldDB" id="A0AAI8R994"/>
<protein>
    <submittedName>
        <fullName evidence="1">Uncharacterized protein</fullName>
    </submittedName>
</protein>
<dbReference type="EMBL" id="AP019810">
    <property type="protein sequence ID" value="BBM14419.1"/>
    <property type="molecule type" value="Genomic_DNA"/>
</dbReference>
<reference evidence="1 2" key="1">
    <citation type="submission" date="2019-07" db="EMBL/GenBank/DDBJ databases">
        <title>antibiotic susceptibility of plant-derived lactic acid bacteria.</title>
        <authorList>
            <person name="Sugiyama M."/>
            <person name="Noda M."/>
        </authorList>
    </citation>
    <scope>NUCLEOTIDE SEQUENCE [LARGE SCALE GENOMIC DNA]</scope>
    <source>
        <strain evidence="1 2">15-1A</strain>
    </source>
</reference>